<dbReference type="AlphaFoldDB" id="A0A1K1LU82"/>
<proteinExistence type="predicted"/>
<gene>
    <name evidence="1" type="ORF">SAMN04489730_0146</name>
</gene>
<dbReference type="RefSeq" id="WP_072474404.1">
    <property type="nucleotide sequence ID" value="NZ_FPJG01000002.1"/>
</dbReference>
<sequence>MTSADPAGRRDGAGAGAARAGRYLDVPLWPWARPPDGPQHLPRRCPAGHQLEPGQLQETPNQDYGVRELVCRHCETQPDGSGRWALVDPSVDAQVTEDRVQPRRLQLVVIPPTIRAGVGLIQLRWGTTIYGQVELSLCPIDRCGLLLDLHVEVRHRRRGVGRVLAHAAAARGTGFAWSANPPEDPGAAAFWAKIATPRAPASPCSHQEAAGLRIEPRWPRWWEKP</sequence>
<keyword evidence="2" id="KW-1185">Reference proteome</keyword>
<evidence type="ECO:0000313" key="1">
    <source>
        <dbReference type="EMBL" id="SFW13214.1"/>
    </source>
</evidence>
<evidence type="ECO:0000313" key="2">
    <source>
        <dbReference type="Proteomes" id="UP000182740"/>
    </source>
</evidence>
<reference evidence="2" key="1">
    <citation type="submission" date="2016-11" db="EMBL/GenBank/DDBJ databases">
        <authorList>
            <person name="Varghese N."/>
            <person name="Submissions S."/>
        </authorList>
    </citation>
    <scope>NUCLEOTIDE SEQUENCE [LARGE SCALE GENOMIC DNA]</scope>
    <source>
        <strain evidence="2">DSM 44671</strain>
    </source>
</reference>
<accession>A0A1K1LU82</accession>
<dbReference type="STRING" id="546364.SAMN04489730_0146"/>
<dbReference type="EMBL" id="FPJG01000002">
    <property type="protein sequence ID" value="SFW13214.1"/>
    <property type="molecule type" value="Genomic_DNA"/>
</dbReference>
<evidence type="ECO:0008006" key="3">
    <source>
        <dbReference type="Google" id="ProtNLM"/>
    </source>
</evidence>
<protein>
    <recommendedName>
        <fullName evidence="3">Acetyltransferase (GNAT) family protein</fullName>
    </recommendedName>
</protein>
<name>A0A1K1LU82_9PSEU</name>
<dbReference type="Proteomes" id="UP000182740">
    <property type="component" value="Unassembled WGS sequence"/>
</dbReference>
<organism evidence="1 2">
    <name type="scientific">Amycolatopsis australiensis</name>
    <dbReference type="NCBI Taxonomy" id="546364"/>
    <lineage>
        <taxon>Bacteria</taxon>
        <taxon>Bacillati</taxon>
        <taxon>Actinomycetota</taxon>
        <taxon>Actinomycetes</taxon>
        <taxon>Pseudonocardiales</taxon>
        <taxon>Pseudonocardiaceae</taxon>
        <taxon>Amycolatopsis</taxon>
    </lineage>
</organism>
<dbReference type="OrthoDB" id="3627662at2"/>